<gene>
    <name evidence="10" type="ORF">N7G274_001063</name>
</gene>
<dbReference type="InterPro" id="IPR011993">
    <property type="entry name" value="PH-like_dom_sf"/>
</dbReference>
<comment type="subcellular location">
    <subcellularLocation>
        <location evidence="7">Cytoplasm</location>
    </subcellularLocation>
    <subcellularLocation>
        <location evidence="7">Endosome</location>
    </subcellularLocation>
</comment>
<comment type="similarity">
    <text evidence="1 7">Belongs to the VPS36 family.</text>
</comment>
<feature type="region of interest" description="Disordered" evidence="8">
    <location>
        <begin position="346"/>
        <end position="368"/>
    </location>
</feature>
<dbReference type="Gene3D" id="6.10.140.260">
    <property type="match status" value="1"/>
</dbReference>
<evidence type="ECO:0000256" key="7">
    <source>
        <dbReference type="RuleBase" id="RU367095"/>
    </source>
</evidence>
<dbReference type="Gene3D" id="1.10.10.10">
    <property type="entry name" value="Winged helix-like DNA-binding domain superfamily/Winged helix DNA-binding domain"/>
    <property type="match status" value="2"/>
</dbReference>
<evidence type="ECO:0000259" key="9">
    <source>
        <dbReference type="PROSITE" id="PS51495"/>
    </source>
</evidence>
<feature type="compositionally biased region" description="Polar residues" evidence="8">
    <location>
        <begin position="99"/>
        <end position="110"/>
    </location>
</feature>
<feature type="compositionally biased region" description="Polar residues" evidence="8">
    <location>
        <begin position="225"/>
        <end position="244"/>
    </location>
</feature>
<evidence type="ECO:0000256" key="5">
    <source>
        <dbReference type="ARBA" id="ARBA00022833"/>
    </source>
</evidence>
<dbReference type="InterPro" id="IPR036443">
    <property type="entry name" value="Znf_RanBP2_sf"/>
</dbReference>
<dbReference type="InterPro" id="IPR001876">
    <property type="entry name" value="Znf_RanBP2"/>
</dbReference>
<dbReference type="Pfam" id="PF16988">
    <property type="entry name" value="Vps36-NZF-N"/>
    <property type="match status" value="1"/>
</dbReference>
<feature type="region of interest" description="Disordered" evidence="8">
    <location>
        <begin position="200"/>
        <end position="247"/>
    </location>
</feature>
<evidence type="ECO:0000256" key="3">
    <source>
        <dbReference type="ARBA" id="ARBA00022723"/>
    </source>
</evidence>
<keyword evidence="11" id="KW-1185">Reference proteome</keyword>
<protein>
    <recommendedName>
        <fullName evidence="7">Vacuolar protein-sorting-associated protein 36</fullName>
    </recommendedName>
    <alternativeName>
        <fullName evidence="7">ESCRT-II complex subunit VPS36</fullName>
    </alternativeName>
</protein>
<evidence type="ECO:0000256" key="2">
    <source>
        <dbReference type="ARBA" id="ARBA00022448"/>
    </source>
</evidence>
<dbReference type="SUPFAM" id="SSF90209">
    <property type="entry name" value="Ran binding protein zinc finger-like"/>
    <property type="match status" value="1"/>
</dbReference>
<feature type="region of interest" description="Disordered" evidence="8">
    <location>
        <begin position="94"/>
        <end position="146"/>
    </location>
</feature>
<feature type="compositionally biased region" description="Polar residues" evidence="8">
    <location>
        <begin position="347"/>
        <end position="356"/>
    </location>
</feature>
<evidence type="ECO:0000256" key="4">
    <source>
        <dbReference type="ARBA" id="ARBA00022771"/>
    </source>
</evidence>
<accession>A0ABR4AMS8</accession>
<dbReference type="InterPro" id="IPR036388">
    <property type="entry name" value="WH-like_DNA-bd_sf"/>
</dbReference>
<proteinExistence type="inferred from homology"/>
<keyword evidence="4" id="KW-0863">Zinc-finger</keyword>
<comment type="subunit">
    <text evidence="7">Component of the endosomal sorting complex required for transport II (ESCRT-II).</text>
</comment>
<dbReference type="InterPro" id="IPR037855">
    <property type="entry name" value="Vps36"/>
</dbReference>
<sequence>MFFQPLDLTTALRPSLLPEEALLFVQDAVGLYEGKYKLPNHQNGHAYLTTHRVCYVDNLEPRKNSVAVELKTVDRYEFYVGFLKSSAKITLHPKAAKPSVTSSRNQSLISAQLAAPSPPRSSSTSPIHRGSSPFPNARSGTSTPRPSNATWVCTICSFSNPVPLNFDPATANSNMSLPPCLSCGIKPSFPHLLKAAISNAAGRRDSQSPNQAPQQPLLESHGQYDANSSSEYTRPSINDSSTPPAKSKFQCPRCTFLNHPSLLTCELCGAPLLFEESEAAVAIGESIGRPESPGPTMNGSNSGLDNDTECVKFSFRAGGEKIFYERLKGAMVQRKWLLQNAPPLPDSYQSSTSGQPNIVGPDGIIRPPTERERTVGIAALERQGLQLRKKNEAVIGSAFEDLDALMASAKEIIALAESFSKKSDDGSTETNQLIAESAKALDMVTTKDMLGSSAGSESLYLSEMSRNLAEYLTDDAKGILRKEGGIMSLVDLWAVFNRARGGVELISPMEFEKAARLWEKLKLPVRLRQFKNGLLVVQQADRTDDKTIAQLLAWLQELHHTPHSDNINWDYETFGRGVTAQETAQRFGWSVGVASEELEMAEEKGALCREEGVEGLRFWENWIVEMSDDDDVNDDGIDVEPVHTVEDMEQVQRNLEDMGLI</sequence>
<keyword evidence="5" id="KW-0862">Zinc</keyword>
<dbReference type="Gene3D" id="2.30.29.30">
    <property type="entry name" value="Pleckstrin-homology domain (PH domain)/Phosphotyrosine-binding domain (PTB)"/>
    <property type="match status" value="2"/>
</dbReference>
<reference evidence="10 11" key="1">
    <citation type="submission" date="2024-09" db="EMBL/GenBank/DDBJ databases">
        <title>Rethinking Asexuality: The Enigmatic Case of Functional Sexual Genes in Lepraria (Stereocaulaceae).</title>
        <authorList>
            <person name="Doellman M."/>
            <person name="Sun Y."/>
            <person name="Barcenas-Pena A."/>
            <person name="Lumbsch H.T."/>
            <person name="Grewe F."/>
        </authorList>
    </citation>
    <scope>NUCLEOTIDE SEQUENCE [LARGE SCALE GENOMIC DNA]</scope>
    <source>
        <strain evidence="10 11">Mercado 3170</strain>
    </source>
</reference>
<comment type="function">
    <text evidence="7">Component of the ESCRT-II complex (endosomal sorting complex required for transport II), which is required for multivesicular body (MVB) formation and sorting of endosomal cargo proteins into MVBs.</text>
</comment>
<dbReference type="InterPro" id="IPR036390">
    <property type="entry name" value="WH_DNA-bd_sf"/>
</dbReference>
<dbReference type="SUPFAM" id="SSF46785">
    <property type="entry name" value="Winged helix' DNA-binding domain"/>
    <property type="match status" value="1"/>
</dbReference>
<dbReference type="SUPFAM" id="SSF50729">
    <property type="entry name" value="PH domain-like"/>
    <property type="match status" value="2"/>
</dbReference>
<evidence type="ECO:0000313" key="10">
    <source>
        <dbReference type="EMBL" id="KAL2047045.1"/>
    </source>
</evidence>
<dbReference type="InterPro" id="IPR040608">
    <property type="entry name" value="Snf8/Vps36"/>
</dbReference>
<organism evidence="10 11">
    <name type="scientific">Stereocaulon virgatum</name>
    <dbReference type="NCBI Taxonomy" id="373712"/>
    <lineage>
        <taxon>Eukaryota</taxon>
        <taxon>Fungi</taxon>
        <taxon>Dikarya</taxon>
        <taxon>Ascomycota</taxon>
        <taxon>Pezizomycotina</taxon>
        <taxon>Lecanoromycetes</taxon>
        <taxon>OSLEUM clade</taxon>
        <taxon>Lecanoromycetidae</taxon>
        <taxon>Lecanorales</taxon>
        <taxon>Lecanorineae</taxon>
        <taxon>Stereocaulaceae</taxon>
        <taxon>Stereocaulon</taxon>
    </lineage>
</organism>
<dbReference type="InterPro" id="IPR021648">
    <property type="entry name" value="GLUE_dom"/>
</dbReference>
<comment type="caution">
    <text evidence="10">The sequence shown here is derived from an EMBL/GenBank/DDBJ whole genome shotgun (WGS) entry which is preliminary data.</text>
</comment>
<dbReference type="SMART" id="SM00547">
    <property type="entry name" value="ZnF_RBZ"/>
    <property type="match status" value="1"/>
</dbReference>
<evidence type="ECO:0000256" key="6">
    <source>
        <dbReference type="ARBA" id="ARBA00022927"/>
    </source>
</evidence>
<keyword evidence="2 7" id="KW-0813">Transport</keyword>
<dbReference type="Pfam" id="PF11605">
    <property type="entry name" value="Vps36_ESCRT-II"/>
    <property type="match status" value="1"/>
</dbReference>
<evidence type="ECO:0000313" key="11">
    <source>
        <dbReference type="Proteomes" id="UP001590950"/>
    </source>
</evidence>
<keyword evidence="3" id="KW-0479">Metal-binding</keyword>
<dbReference type="Pfam" id="PF04157">
    <property type="entry name" value="EAP30"/>
    <property type="match status" value="1"/>
</dbReference>
<dbReference type="PANTHER" id="PTHR13128">
    <property type="entry name" value="VACUOLAR PROTEIN-SORTING-ASSOCIATED PROTEIN 36"/>
    <property type="match status" value="1"/>
</dbReference>
<keyword evidence="6 7" id="KW-0653">Protein transport</keyword>
<evidence type="ECO:0000256" key="8">
    <source>
        <dbReference type="SAM" id="MobiDB-lite"/>
    </source>
</evidence>
<dbReference type="PANTHER" id="PTHR13128:SF12">
    <property type="entry name" value="VACUOLAR PROTEIN-SORTING-ASSOCIATED PROTEIN 36"/>
    <property type="match status" value="1"/>
</dbReference>
<name>A0ABR4AMS8_9LECA</name>
<keyword evidence="7" id="KW-0963">Cytoplasm</keyword>
<keyword evidence="7" id="KW-0967">Endosome</keyword>
<dbReference type="PROSITE" id="PS51495">
    <property type="entry name" value="GLUE"/>
    <property type="match status" value="1"/>
</dbReference>
<evidence type="ECO:0000256" key="1">
    <source>
        <dbReference type="ARBA" id="ARBA00009697"/>
    </source>
</evidence>
<dbReference type="Gene3D" id="2.30.30.380">
    <property type="entry name" value="Zn-finger domain of Sec23/24"/>
    <property type="match status" value="2"/>
</dbReference>
<dbReference type="InterPro" id="IPR031558">
    <property type="entry name" value="Vps36-NZF-N"/>
</dbReference>
<dbReference type="EMBL" id="JBEFKJ010000003">
    <property type="protein sequence ID" value="KAL2047045.1"/>
    <property type="molecule type" value="Genomic_DNA"/>
</dbReference>
<feature type="domain" description="GLUE N-terminal" evidence="9">
    <location>
        <begin position="6"/>
        <end position="343"/>
    </location>
</feature>
<dbReference type="Proteomes" id="UP001590950">
    <property type="component" value="Unassembled WGS sequence"/>
</dbReference>